<protein>
    <submittedName>
        <fullName evidence="1">Uncharacterized protein</fullName>
    </submittedName>
</protein>
<evidence type="ECO:0000313" key="1">
    <source>
        <dbReference type="EMBL" id="KKN41184.1"/>
    </source>
</evidence>
<comment type="caution">
    <text evidence="1">The sequence shown here is derived from an EMBL/GenBank/DDBJ whole genome shotgun (WGS) entry which is preliminary data.</text>
</comment>
<accession>A0A0F9QF85</accession>
<name>A0A0F9QF85_9ZZZZ</name>
<reference evidence="1" key="1">
    <citation type="journal article" date="2015" name="Nature">
        <title>Complex archaea that bridge the gap between prokaryotes and eukaryotes.</title>
        <authorList>
            <person name="Spang A."/>
            <person name="Saw J.H."/>
            <person name="Jorgensen S.L."/>
            <person name="Zaremba-Niedzwiedzka K."/>
            <person name="Martijn J."/>
            <person name="Lind A.E."/>
            <person name="van Eijk R."/>
            <person name="Schleper C."/>
            <person name="Guy L."/>
            <person name="Ettema T.J."/>
        </authorList>
    </citation>
    <scope>NUCLEOTIDE SEQUENCE</scope>
</reference>
<sequence>MLYQGKDGEMRITDYGVDTSAGSTRYYQEILFCEMDFSAPTARPRTDETLMMNRGNFDTKAHYVEGNDDPVYAPVPLTFSCRLNDTIDTRALHHWLSGSTLIPNAVGGTTQVYSWDESGVTLRSQLLPAFKDSVKQSYRMQIIFDGDTDYGLQYDGVYFTPSEQTITESADSLMLSANGQIYGDVTRIAEFPTTGSGTTYLAFS</sequence>
<dbReference type="EMBL" id="LAZR01001663">
    <property type="protein sequence ID" value="KKN41184.1"/>
    <property type="molecule type" value="Genomic_DNA"/>
</dbReference>
<gene>
    <name evidence="1" type="ORF">LCGC14_0725750</name>
</gene>
<dbReference type="AlphaFoldDB" id="A0A0F9QF85"/>
<organism evidence="1">
    <name type="scientific">marine sediment metagenome</name>
    <dbReference type="NCBI Taxonomy" id="412755"/>
    <lineage>
        <taxon>unclassified sequences</taxon>
        <taxon>metagenomes</taxon>
        <taxon>ecological metagenomes</taxon>
    </lineage>
</organism>
<proteinExistence type="predicted"/>